<dbReference type="InterPro" id="IPR000073">
    <property type="entry name" value="AB_hydrolase_1"/>
</dbReference>
<proteinExistence type="predicted"/>
<dbReference type="PANTHER" id="PTHR43194">
    <property type="entry name" value="HYDROLASE ALPHA/BETA FOLD FAMILY"/>
    <property type="match status" value="1"/>
</dbReference>
<protein>
    <submittedName>
        <fullName evidence="2">Alpha/beta fold hydrolase</fullName>
    </submittedName>
</protein>
<keyword evidence="3" id="KW-1185">Reference proteome</keyword>
<dbReference type="Proteomes" id="UP001595886">
    <property type="component" value="Unassembled WGS sequence"/>
</dbReference>
<dbReference type="SUPFAM" id="SSF53474">
    <property type="entry name" value="alpha/beta-Hydrolases"/>
    <property type="match status" value="1"/>
</dbReference>
<name>A0ABV9QRZ7_9GAMM</name>
<dbReference type="PANTHER" id="PTHR43194:SF2">
    <property type="entry name" value="PEROXISOMAL MEMBRANE PROTEIN LPX1"/>
    <property type="match status" value="1"/>
</dbReference>
<gene>
    <name evidence="2" type="ORF">ACFO6Q_04265</name>
</gene>
<organism evidence="2 3">
    <name type="scientific">Dokdonella ginsengisoli</name>
    <dbReference type="NCBI Taxonomy" id="363846"/>
    <lineage>
        <taxon>Bacteria</taxon>
        <taxon>Pseudomonadati</taxon>
        <taxon>Pseudomonadota</taxon>
        <taxon>Gammaproteobacteria</taxon>
        <taxon>Lysobacterales</taxon>
        <taxon>Rhodanobacteraceae</taxon>
        <taxon>Dokdonella</taxon>
    </lineage>
</organism>
<accession>A0ABV9QRZ7</accession>
<keyword evidence="2" id="KW-0378">Hydrolase</keyword>
<dbReference type="InterPro" id="IPR029058">
    <property type="entry name" value="AB_hydrolase_fold"/>
</dbReference>
<sequence>MRESSPRTAPCTIVCVHGAGGGGWEWAIWARVFAARGHGVIAPDLQPAAAGLAATRYADYLEQVVQWCRGVGAPLALLGASLGGSLALAAAETAGAQALILVNPLVPRAPRPQPRPAVIPWGRERSLGGTRRAMADADDAACVYAFRRWRDESGAVLDEAEAAAATAPPCATLVLAGERDEDVPPPLSRALAIRLDADFERVAGAGHLGPLFGRGAASVAERAADWLEHRRLASHDGAAGAI</sequence>
<evidence type="ECO:0000313" key="3">
    <source>
        <dbReference type="Proteomes" id="UP001595886"/>
    </source>
</evidence>
<dbReference type="InterPro" id="IPR050228">
    <property type="entry name" value="Carboxylesterase_BioH"/>
</dbReference>
<dbReference type="Gene3D" id="3.40.50.1820">
    <property type="entry name" value="alpha/beta hydrolase"/>
    <property type="match status" value="1"/>
</dbReference>
<evidence type="ECO:0000313" key="2">
    <source>
        <dbReference type="EMBL" id="MFC4819523.1"/>
    </source>
</evidence>
<evidence type="ECO:0000259" key="1">
    <source>
        <dbReference type="Pfam" id="PF12697"/>
    </source>
</evidence>
<reference evidence="3" key="1">
    <citation type="journal article" date="2019" name="Int. J. Syst. Evol. Microbiol.">
        <title>The Global Catalogue of Microorganisms (GCM) 10K type strain sequencing project: providing services to taxonomists for standard genome sequencing and annotation.</title>
        <authorList>
            <consortium name="The Broad Institute Genomics Platform"/>
            <consortium name="The Broad Institute Genome Sequencing Center for Infectious Disease"/>
            <person name="Wu L."/>
            <person name="Ma J."/>
        </authorList>
    </citation>
    <scope>NUCLEOTIDE SEQUENCE [LARGE SCALE GENOMIC DNA]</scope>
    <source>
        <strain evidence="3">CCUG 30340</strain>
    </source>
</reference>
<dbReference type="Pfam" id="PF12697">
    <property type="entry name" value="Abhydrolase_6"/>
    <property type="match status" value="1"/>
</dbReference>
<dbReference type="GO" id="GO:0016787">
    <property type="term" value="F:hydrolase activity"/>
    <property type="evidence" value="ECO:0007669"/>
    <property type="project" value="UniProtKB-KW"/>
</dbReference>
<dbReference type="EMBL" id="JBHSHD010000004">
    <property type="protein sequence ID" value="MFC4819523.1"/>
    <property type="molecule type" value="Genomic_DNA"/>
</dbReference>
<comment type="caution">
    <text evidence="2">The sequence shown here is derived from an EMBL/GenBank/DDBJ whole genome shotgun (WGS) entry which is preliminary data.</text>
</comment>
<dbReference type="RefSeq" id="WP_380019301.1">
    <property type="nucleotide sequence ID" value="NZ_JBHSHD010000004.1"/>
</dbReference>
<feature type="domain" description="AB hydrolase-1" evidence="1">
    <location>
        <begin position="13"/>
        <end position="215"/>
    </location>
</feature>